<evidence type="ECO:0000313" key="1">
    <source>
        <dbReference type="EMBL" id="MFB9208378.1"/>
    </source>
</evidence>
<comment type="caution">
    <text evidence="1">The sequence shown here is derived from an EMBL/GenBank/DDBJ whole genome shotgun (WGS) entry which is preliminary data.</text>
</comment>
<dbReference type="Proteomes" id="UP001589647">
    <property type="component" value="Unassembled WGS sequence"/>
</dbReference>
<dbReference type="EMBL" id="JBHMEI010000078">
    <property type="protein sequence ID" value="MFB9208378.1"/>
    <property type="molecule type" value="Genomic_DNA"/>
</dbReference>
<protein>
    <submittedName>
        <fullName evidence="1">Uncharacterized protein</fullName>
    </submittedName>
</protein>
<proteinExistence type="predicted"/>
<sequence>MSGYSVRREALYREARTYELFAGNVEQVRADLRAAFNRDRNTLGDDEYGAELAKKLPEMERGIFDVLTKYIDELEDVAMGLSTSARNYKAAEHPPPATRN</sequence>
<dbReference type="RefSeq" id="WP_189647455.1">
    <property type="nucleotide sequence ID" value="NZ_BMRC01000005.1"/>
</dbReference>
<keyword evidence="2" id="KW-1185">Reference proteome</keyword>
<evidence type="ECO:0000313" key="2">
    <source>
        <dbReference type="Proteomes" id="UP001589647"/>
    </source>
</evidence>
<name>A0ABV5IV16_9ACTN</name>
<organism evidence="1 2">
    <name type="scientific">Nonomuraea spiralis</name>
    <dbReference type="NCBI Taxonomy" id="46182"/>
    <lineage>
        <taxon>Bacteria</taxon>
        <taxon>Bacillati</taxon>
        <taxon>Actinomycetota</taxon>
        <taxon>Actinomycetes</taxon>
        <taxon>Streptosporangiales</taxon>
        <taxon>Streptosporangiaceae</taxon>
        <taxon>Nonomuraea</taxon>
    </lineage>
</organism>
<accession>A0ABV5IV16</accession>
<reference evidence="1 2" key="1">
    <citation type="submission" date="2024-09" db="EMBL/GenBank/DDBJ databases">
        <authorList>
            <person name="Sun Q."/>
            <person name="Mori K."/>
        </authorList>
    </citation>
    <scope>NUCLEOTIDE SEQUENCE [LARGE SCALE GENOMIC DNA]</scope>
    <source>
        <strain evidence="1 2">CCM 3426</strain>
    </source>
</reference>
<gene>
    <name evidence="1" type="ORF">ACFFV7_44865</name>
</gene>